<sequence>FSRGCEVSCSLGISRELVVLLDLQAKEVVFHCFCHDVLGWSPDGCHLRLFYGAGDHVALRAPA</sequence>
<gene>
    <name evidence="1" type="primary">Sipa1l3_1</name>
    <name evidence="1" type="ORF">CEYCYA_R13190</name>
</gene>
<dbReference type="EMBL" id="VYZU01327970">
    <property type="protein sequence ID" value="NXY91930.1"/>
    <property type="molecule type" value="Genomic_DNA"/>
</dbReference>
<comment type="caution">
    <text evidence="1">The sequence shown here is derived from an EMBL/GenBank/DDBJ whole genome shotgun (WGS) entry which is preliminary data.</text>
</comment>
<accession>A0A7L4NQC8</accession>
<dbReference type="Proteomes" id="UP000586704">
    <property type="component" value="Unassembled WGS sequence"/>
</dbReference>
<proteinExistence type="predicted"/>
<evidence type="ECO:0000313" key="1">
    <source>
        <dbReference type="EMBL" id="NXY91930.1"/>
    </source>
</evidence>
<dbReference type="AlphaFoldDB" id="A0A7L4NQC8"/>
<protein>
    <submittedName>
        <fullName evidence="1">SI1L3 protein</fullName>
    </submittedName>
</protein>
<evidence type="ECO:0000313" key="2">
    <source>
        <dbReference type="Proteomes" id="UP000586704"/>
    </source>
</evidence>
<dbReference type="OrthoDB" id="9141161at2759"/>
<name>A0A7L4NQC8_9AVES</name>
<feature type="non-terminal residue" evidence="1">
    <location>
        <position position="1"/>
    </location>
</feature>
<reference evidence="1 2" key="1">
    <citation type="submission" date="2020-02" db="EMBL/GenBank/DDBJ databases">
        <title>Bird 10,000 Genomes (B10K) Project - Family phase.</title>
        <authorList>
            <person name="Zhang G."/>
        </authorList>
    </citation>
    <scope>NUCLEOTIDE SEQUENCE [LARGE SCALE GENOMIC DNA]</scope>
    <source>
        <strain evidence="1">B10K-DU-013-51</strain>
        <tissue evidence="1">Mixed tissue sample</tissue>
    </source>
</reference>
<organism evidence="1 2">
    <name type="scientific">Ceyx cyanopectus</name>
    <name type="common">Indigo-banded kingfisher</name>
    <dbReference type="NCBI Taxonomy" id="390723"/>
    <lineage>
        <taxon>Eukaryota</taxon>
        <taxon>Metazoa</taxon>
        <taxon>Chordata</taxon>
        <taxon>Craniata</taxon>
        <taxon>Vertebrata</taxon>
        <taxon>Euteleostomi</taxon>
        <taxon>Archelosauria</taxon>
        <taxon>Archosauria</taxon>
        <taxon>Dinosauria</taxon>
        <taxon>Saurischia</taxon>
        <taxon>Theropoda</taxon>
        <taxon>Coelurosauria</taxon>
        <taxon>Aves</taxon>
        <taxon>Neognathae</taxon>
        <taxon>Neoaves</taxon>
        <taxon>Telluraves</taxon>
        <taxon>Coraciimorphae</taxon>
        <taxon>Coraciiformes</taxon>
        <taxon>Alcedinidae</taxon>
        <taxon>Ceyx</taxon>
    </lineage>
</organism>
<keyword evidence="2" id="KW-1185">Reference proteome</keyword>
<feature type="non-terminal residue" evidence="1">
    <location>
        <position position="63"/>
    </location>
</feature>